<reference evidence="1 2" key="1">
    <citation type="submission" date="2016-10" db="EMBL/GenBank/DDBJ databases">
        <title>Genome sequencing of Aspergillus oryzae BCC7051.</title>
        <authorList>
            <person name="Thammarongtham C."/>
            <person name="Vorapreeda T."/>
            <person name="Nookaew I."/>
            <person name="Srisuk T."/>
            <person name="Land M."/>
            <person name="Jeennor S."/>
            <person name="Laoteng K."/>
        </authorList>
    </citation>
    <scope>NUCLEOTIDE SEQUENCE [LARGE SCALE GENOMIC DNA]</scope>
    <source>
        <strain evidence="1 2">BCC7051</strain>
    </source>
</reference>
<gene>
    <name evidence="1" type="ORF">OAory_01072900</name>
</gene>
<dbReference type="AlphaFoldDB" id="A0A1S9D498"/>
<dbReference type="EMBL" id="MKZY01000024">
    <property type="protein sequence ID" value="OOO03766.1"/>
    <property type="molecule type" value="Genomic_DNA"/>
</dbReference>
<name>A0A1S9D498_ASPOZ</name>
<organism evidence="1 2">
    <name type="scientific">Aspergillus oryzae</name>
    <name type="common">Yellow koji mold</name>
    <dbReference type="NCBI Taxonomy" id="5062"/>
    <lineage>
        <taxon>Eukaryota</taxon>
        <taxon>Fungi</taxon>
        <taxon>Dikarya</taxon>
        <taxon>Ascomycota</taxon>
        <taxon>Pezizomycotina</taxon>
        <taxon>Eurotiomycetes</taxon>
        <taxon>Eurotiomycetidae</taxon>
        <taxon>Eurotiales</taxon>
        <taxon>Aspergillaceae</taxon>
        <taxon>Aspergillus</taxon>
        <taxon>Aspergillus subgen. Circumdati</taxon>
    </lineage>
</organism>
<evidence type="ECO:0000313" key="2">
    <source>
        <dbReference type="Proteomes" id="UP000190312"/>
    </source>
</evidence>
<proteinExistence type="predicted"/>
<protein>
    <submittedName>
        <fullName evidence="1">Uncharacterized protein</fullName>
    </submittedName>
</protein>
<accession>A0A1S9D498</accession>
<evidence type="ECO:0000313" key="1">
    <source>
        <dbReference type="EMBL" id="OOO03766.1"/>
    </source>
</evidence>
<sequence length="131" mass="14367">MLRVRPCLSALERAVREGEIPSGMGVRARVKLLRRVELFGNAALNGWVQPAFVPVYFPGAGQRRFGRPVKGSRNVVPSGAPYSRECNAASLDRGTRFGTDAGIMVVTTRLETRTKESNIYASVRVSNPYAQ</sequence>
<comment type="caution">
    <text evidence="1">The sequence shown here is derived from an EMBL/GenBank/DDBJ whole genome shotgun (WGS) entry which is preliminary data.</text>
</comment>
<dbReference type="Proteomes" id="UP000190312">
    <property type="component" value="Unassembled WGS sequence"/>
</dbReference>